<organism evidence="3 4">
    <name type="scientific">Goatpox virus FZ</name>
    <dbReference type="NCBI Taxonomy" id="1416740"/>
    <lineage>
        <taxon>Viruses</taxon>
        <taxon>Varidnaviria</taxon>
        <taxon>Bamfordvirae</taxon>
        <taxon>Nucleocytoviricota</taxon>
        <taxon>Pokkesviricetes</taxon>
        <taxon>Chitovirales</taxon>
        <taxon>Poxviridae</taxon>
        <taxon>Chordopoxvirinae</taxon>
        <taxon>Capripoxvirus</taxon>
        <taxon>Capripoxvirus goatpox</taxon>
        <taxon>Goatpox virus</taxon>
    </lineage>
</organism>
<protein>
    <submittedName>
        <fullName evidence="3">Virion core protein</fullName>
    </submittedName>
</protein>
<evidence type="ECO:0000313" key="4">
    <source>
        <dbReference type="Proteomes" id="UP000134642"/>
    </source>
</evidence>
<reference evidence="3 4" key="1">
    <citation type="journal article" date="2014" name="Vet. Microbiol.">
        <title>Complete genome sequence analysis of goatpox virus isolated from China shows high variation.</title>
        <authorList>
            <person name="Zeng X."/>
            <person name="Chi X."/>
            <person name="Li W."/>
            <person name="Hao W."/>
            <person name="Li M."/>
            <person name="Huang X."/>
            <person name="Huang Y."/>
            <person name="Rock D.L."/>
            <person name="Luo S."/>
            <person name="Wang S."/>
        </authorList>
    </citation>
    <scope>NUCLEOTIDE SEQUENCE [LARGE SCALE GENOMIC DNA]</scope>
    <source>
        <strain evidence="3">FZ</strain>
    </source>
</reference>
<sequence>MELVNIFLESDCGRVKIEAQNNTNECACKKSSVVKSIGTFIDIIKQYINVEKSTFYLAIKHQDIFIFKYDKGKISQIENEFFTFNSELMFVNNYNKITGIEFIVTDTMSMHIYPKVGLSVISSSNNNKFY</sequence>
<dbReference type="Proteomes" id="UP000134642">
    <property type="component" value="Segment"/>
</dbReference>
<keyword evidence="2" id="KW-0946">Virion</keyword>
<accession>A0A075CL76</accession>
<dbReference type="Pfam" id="PF06138">
    <property type="entry name" value="Chordopox_E11"/>
    <property type="match status" value="1"/>
</dbReference>
<comment type="subcellular location">
    <subcellularLocation>
        <location evidence="1">Virion</location>
    </subcellularLocation>
</comment>
<dbReference type="InterPro" id="IPR009201">
    <property type="entry name" value="Virion_core"/>
</dbReference>
<proteinExistence type="predicted"/>
<evidence type="ECO:0000256" key="1">
    <source>
        <dbReference type="ARBA" id="ARBA00004328"/>
    </source>
</evidence>
<dbReference type="PIRSF" id="PIRSF015797">
    <property type="entry name" value="Virion_core"/>
    <property type="match status" value="1"/>
</dbReference>
<evidence type="ECO:0000256" key="2">
    <source>
        <dbReference type="ARBA" id="ARBA00022844"/>
    </source>
</evidence>
<name>A0A075CL76_9POXV</name>
<dbReference type="GO" id="GO:0044423">
    <property type="term" value="C:virion component"/>
    <property type="evidence" value="ECO:0007669"/>
    <property type="project" value="UniProtKB-KW"/>
</dbReference>
<evidence type="ECO:0000313" key="3">
    <source>
        <dbReference type="EMBL" id="AGZ95356.1"/>
    </source>
</evidence>
<gene>
    <name evidence="3" type="primary">GTPV037</name>
</gene>
<dbReference type="EMBL" id="KC951854">
    <property type="protein sequence ID" value="AGZ95356.1"/>
    <property type="molecule type" value="Genomic_DNA"/>
</dbReference>